<gene>
    <name evidence="1" type="ORF">ACFSQ0_11385</name>
</gene>
<dbReference type="EMBL" id="JBHULZ010000041">
    <property type="protein sequence ID" value="MFD2698596.1"/>
    <property type="molecule type" value="Genomic_DNA"/>
</dbReference>
<dbReference type="Gene3D" id="3.90.550.10">
    <property type="entry name" value="Spore Coat Polysaccharide Biosynthesis Protein SpsA, Chain A"/>
    <property type="match status" value="1"/>
</dbReference>
<evidence type="ECO:0000313" key="1">
    <source>
        <dbReference type="EMBL" id="MFD2698596.1"/>
    </source>
</evidence>
<comment type="caution">
    <text evidence="1">The sequence shown here is derived from an EMBL/GenBank/DDBJ whole genome shotgun (WGS) entry which is preliminary data.</text>
</comment>
<dbReference type="InterPro" id="IPR029044">
    <property type="entry name" value="Nucleotide-diphossugar_trans"/>
</dbReference>
<organism evidence="1 2">
    <name type="scientific">Mesonia sediminis</name>
    <dbReference type="NCBI Taxonomy" id="1703946"/>
    <lineage>
        <taxon>Bacteria</taxon>
        <taxon>Pseudomonadati</taxon>
        <taxon>Bacteroidota</taxon>
        <taxon>Flavobacteriia</taxon>
        <taxon>Flavobacteriales</taxon>
        <taxon>Flavobacteriaceae</taxon>
        <taxon>Mesonia</taxon>
    </lineage>
</organism>
<proteinExistence type="predicted"/>
<evidence type="ECO:0000313" key="2">
    <source>
        <dbReference type="Proteomes" id="UP001597357"/>
    </source>
</evidence>
<name>A0ABW5SFX0_9FLAO</name>
<reference evidence="2" key="1">
    <citation type="journal article" date="2019" name="Int. J. Syst. Evol. Microbiol.">
        <title>The Global Catalogue of Microorganisms (GCM) 10K type strain sequencing project: providing services to taxonomists for standard genome sequencing and annotation.</title>
        <authorList>
            <consortium name="The Broad Institute Genomics Platform"/>
            <consortium name="The Broad Institute Genome Sequencing Center for Infectious Disease"/>
            <person name="Wu L."/>
            <person name="Ma J."/>
        </authorList>
    </citation>
    <scope>NUCLEOTIDE SEQUENCE [LARGE SCALE GENOMIC DNA]</scope>
    <source>
        <strain evidence="2">KCTC 42255</strain>
    </source>
</reference>
<sequence length="281" mass="32900">MSNKECGFLFVANKEKFKFEALKSAKSLKLHTKLPIALITVDELVDSELDEFFDIVITNNEIKKHSYLSKIIGMQNTPFGKTVFLDSDTFVCANIDNLFDLLEMADFATTTERKRHTKRWKNMVFEDVFPEFNTGVIVYRNNSIMQKLMGDWLQICQQLKITIDMPGFREAVIKHFNQLHYVIIPEEYNLHGLGTMKILEGEVKIIHERLGTEWQSTTPYYASLKFMRKFAKKINSTHAKRLYVPYLGIVSYRYSPRNILLKIKKLIGIKRRSKTNYYKKA</sequence>
<accession>A0ABW5SFX0</accession>
<evidence type="ECO:0008006" key="3">
    <source>
        <dbReference type="Google" id="ProtNLM"/>
    </source>
</evidence>
<dbReference type="SUPFAM" id="SSF53448">
    <property type="entry name" value="Nucleotide-diphospho-sugar transferases"/>
    <property type="match status" value="1"/>
</dbReference>
<keyword evidence="2" id="KW-1185">Reference proteome</keyword>
<dbReference type="RefSeq" id="WP_379048355.1">
    <property type="nucleotide sequence ID" value="NZ_JBHULZ010000041.1"/>
</dbReference>
<dbReference type="Proteomes" id="UP001597357">
    <property type="component" value="Unassembled WGS sequence"/>
</dbReference>
<protein>
    <recommendedName>
        <fullName evidence="3">Nucleotide-diphospho-sugar transferase domain-containing protein</fullName>
    </recommendedName>
</protein>